<evidence type="ECO:0000256" key="2">
    <source>
        <dbReference type="ARBA" id="ARBA00022737"/>
    </source>
</evidence>
<dbReference type="FunFam" id="3.30.160.60:FF:000125">
    <property type="entry name" value="Putative zinc finger protein 143"/>
    <property type="match status" value="1"/>
</dbReference>
<sequence>MELLELVEHEPPNRPFRCDWDACGKSFNRKSDLQRHYRIHTNERPYACTRPGCDKRFIQKSALTVHTRTHTGEKPHLCQYSGCDKRFSDVRHLLSGHAFTGGEHDADFSTVLESGKTSANPHRQATL</sequence>
<name>A0A175WEP1_9PEZI</name>
<dbReference type="GO" id="GO:0005634">
    <property type="term" value="C:nucleus"/>
    <property type="evidence" value="ECO:0007669"/>
    <property type="project" value="TreeGrafter"/>
</dbReference>
<evidence type="ECO:0000256" key="5">
    <source>
        <dbReference type="PROSITE-ProRule" id="PRU00042"/>
    </source>
</evidence>
<evidence type="ECO:0000256" key="1">
    <source>
        <dbReference type="ARBA" id="ARBA00022723"/>
    </source>
</evidence>
<dbReference type="InterPro" id="IPR013087">
    <property type="entry name" value="Znf_C2H2_type"/>
</dbReference>
<dbReference type="InterPro" id="IPR036236">
    <property type="entry name" value="Znf_C2H2_sf"/>
</dbReference>
<evidence type="ECO:0000256" key="3">
    <source>
        <dbReference type="ARBA" id="ARBA00022771"/>
    </source>
</evidence>
<dbReference type="PANTHER" id="PTHR19818">
    <property type="entry name" value="ZINC FINGER PROTEIN ZIC AND GLI"/>
    <property type="match status" value="1"/>
</dbReference>
<evidence type="ECO:0000313" key="7">
    <source>
        <dbReference type="EMBL" id="KXX82268.1"/>
    </source>
</evidence>
<dbReference type="GO" id="GO:0045944">
    <property type="term" value="P:positive regulation of transcription by RNA polymerase II"/>
    <property type="evidence" value="ECO:0007669"/>
    <property type="project" value="UniProtKB-ARBA"/>
</dbReference>
<keyword evidence="8" id="KW-1185">Reference proteome</keyword>
<accession>A0A175WEP1</accession>
<keyword evidence="1" id="KW-0479">Metal-binding</keyword>
<keyword evidence="3 5" id="KW-0863">Zinc-finger</keyword>
<keyword evidence="2" id="KW-0677">Repeat</keyword>
<organism evidence="7 8">
    <name type="scientific">Madurella mycetomatis</name>
    <dbReference type="NCBI Taxonomy" id="100816"/>
    <lineage>
        <taxon>Eukaryota</taxon>
        <taxon>Fungi</taxon>
        <taxon>Dikarya</taxon>
        <taxon>Ascomycota</taxon>
        <taxon>Pezizomycotina</taxon>
        <taxon>Sordariomycetes</taxon>
        <taxon>Sordariomycetidae</taxon>
        <taxon>Sordariales</taxon>
        <taxon>Sordariales incertae sedis</taxon>
        <taxon>Madurella</taxon>
    </lineage>
</organism>
<gene>
    <name evidence="7" type="ORF">MMYC01_201969</name>
</gene>
<dbReference type="VEuPathDB" id="FungiDB:MMYC01_201969"/>
<dbReference type="OrthoDB" id="3437960at2759"/>
<dbReference type="PROSITE" id="PS50157">
    <property type="entry name" value="ZINC_FINGER_C2H2_2"/>
    <property type="match status" value="2"/>
</dbReference>
<dbReference type="STRING" id="100816.A0A175WEP1"/>
<dbReference type="SMART" id="SM00355">
    <property type="entry name" value="ZnF_C2H2"/>
    <property type="match status" value="3"/>
</dbReference>
<dbReference type="Gene3D" id="3.30.160.60">
    <property type="entry name" value="Classic Zinc Finger"/>
    <property type="match status" value="3"/>
</dbReference>
<dbReference type="GO" id="GO:0000978">
    <property type="term" value="F:RNA polymerase II cis-regulatory region sequence-specific DNA binding"/>
    <property type="evidence" value="ECO:0007669"/>
    <property type="project" value="TreeGrafter"/>
</dbReference>
<dbReference type="InterPro" id="IPR050329">
    <property type="entry name" value="GLI_C2H2-zinc-finger"/>
</dbReference>
<reference evidence="7 8" key="1">
    <citation type="journal article" date="2016" name="Genome Announc.">
        <title>Genome Sequence of Madurella mycetomatis mm55, Isolated from a Human Mycetoma Case in Sudan.</title>
        <authorList>
            <person name="Smit S."/>
            <person name="Derks M.F."/>
            <person name="Bervoets S."/>
            <person name="Fahal A."/>
            <person name="van Leeuwen W."/>
            <person name="van Belkum A."/>
            <person name="van de Sande W.W."/>
        </authorList>
    </citation>
    <scope>NUCLEOTIDE SEQUENCE [LARGE SCALE GENOMIC DNA]</scope>
    <source>
        <strain evidence="8">mm55</strain>
    </source>
</reference>
<protein>
    <recommendedName>
        <fullName evidence="6">C2H2-type domain-containing protein</fullName>
    </recommendedName>
</protein>
<dbReference type="AlphaFoldDB" id="A0A175WEP1"/>
<proteinExistence type="predicted"/>
<feature type="domain" description="C2H2-type" evidence="6">
    <location>
        <begin position="46"/>
        <end position="75"/>
    </location>
</feature>
<dbReference type="EMBL" id="LCTW02000017">
    <property type="protein sequence ID" value="KXX82268.1"/>
    <property type="molecule type" value="Genomic_DNA"/>
</dbReference>
<comment type="caution">
    <text evidence="7">The sequence shown here is derived from an EMBL/GenBank/DDBJ whole genome shotgun (WGS) entry which is preliminary data.</text>
</comment>
<dbReference type="Pfam" id="PF00096">
    <property type="entry name" value="zf-C2H2"/>
    <property type="match status" value="2"/>
</dbReference>
<evidence type="ECO:0000313" key="8">
    <source>
        <dbReference type="Proteomes" id="UP000078237"/>
    </source>
</evidence>
<keyword evidence="4" id="KW-0862">Zinc</keyword>
<evidence type="ECO:0000259" key="6">
    <source>
        <dbReference type="PROSITE" id="PS50157"/>
    </source>
</evidence>
<dbReference type="GO" id="GO:0008270">
    <property type="term" value="F:zinc ion binding"/>
    <property type="evidence" value="ECO:0007669"/>
    <property type="project" value="UniProtKB-KW"/>
</dbReference>
<dbReference type="GO" id="GO:0000981">
    <property type="term" value="F:DNA-binding transcription factor activity, RNA polymerase II-specific"/>
    <property type="evidence" value="ECO:0007669"/>
    <property type="project" value="UniProtKB-ARBA"/>
</dbReference>
<dbReference type="SUPFAM" id="SSF57667">
    <property type="entry name" value="beta-beta-alpha zinc fingers"/>
    <property type="match status" value="1"/>
</dbReference>
<dbReference type="PROSITE" id="PS00028">
    <property type="entry name" value="ZINC_FINGER_C2H2_1"/>
    <property type="match status" value="2"/>
</dbReference>
<evidence type="ECO:0000256" key="4">
    <source>
        <dbReference type="ARBA" id="ARBA00022833"/>
    </source>
</evidence>
<dbReference type="PANTHER" id="PTHR19818:SF159">
    <property type="entry name" value="C2H2-TYPE DOMAIN-CONTAINING PROTEIN"/>
    <property type="match status" value="1"/>
</dbReference>
<dbReference type="Proteomes" id="UP000078237">
    <property type="component" value="Unassembled WGS sequence"/>
</dbReference>
<dbReference type="FunFam" id="3.30.160.60:FF:000072">
    <property type="entry name" value="zinc finger protein 143 isoform X1"/>
    <property type="match status" value="1"/>
</dbReference>
<feature type="domain" description="C2H2-type" evidence="6">
    <location>
        <begin position="16"/>
        <end position="45"/>
    </location>
</feature>